<dbReference type="RefSeq" id="WP_346061911.1">
    <property type="nucleotide sequence ID" value="NZ_BAAADR010000005.1"/>
</dbReference>
<sequence>MLPNESYLPSGPYRSRDWLSAVHEIETCVLCGAYGIQAAHSNQDRGRGQKASDCLTAAICPDCHGEIDNGRILSREERRARLDRAIVLTIDQLARRGLIDVRGK</sequence>
<evidence type="ECO:0000313" key="2">
    <source>
        <dbReference type="Proteomes" id="UP001596411"/>
    </source>
</evidence>
<evidence type="ECO:0008006" key="3">
    <source>
        <dbReference type="Google" id="ProtNLM"/>
    </source>
</evidence>
<keyword evidence="2" id="KW-1185">Reference proteome</keyword>
<name>A0ABW2EYH2_9GAMM</name>
<gene>
    <name evidence="1" type="ORF">ACFQH5_15770</name>
</gene>
<dbReference type="Proteomes" id="UP001596411">
    <property type="component" value="Unassembled WGS sequence"/>
</dbReference>
<protein>
    <recommendedName>
        <fullName evidence="3">DUF1364 family protein</fullName>
    </recommendedName>
</protein>
<dbReference type="EMBL" id="JBHSZP010000031">
    <property type="protein sequence ID" value="MFC7091009.1"/>
    <property type="molecule type" value="Genomic_DNA"/>
</dbReference>
<organism evidence="1 2">
    <name type="scientific">Halomonas salifodinae</name>
    <dbReference type="NCBI Taxonomy" id="438745"/>
    <lineage>
        <taxon>Bacteria</taxon>
        <taxon>Pseudomonadati</taxon>
        <taxon>Pseudomonadota</taxon>
        <taxon>Gammaproteobacteria</taxon>
        <taxon>Oceanospirillales</taxon>
        <taxon>Halomonadaceae</taxon>
        <taxon>Halomonas</taxon>
    </lineage>
</organism>
<evidence type="ECO:0000313" key="1">
    <source>
        <dbReference type="EMBL" id="MFC7091009.1"/>
    </source>
</evidence>
<proteinExistence type="predicted"/>
<reference evidence="2" key="1">
    <citation type="journal article" date="2019" name="Int. J. Syst. Evol. Microbiol.">
        <title>The Global Catalogue of Microorganisms (GCM) 10K type strain sequencing project: providing services to taxonomists for standard genome sequencing and annotation.</title>
        <authorList>
            <consortium name="The Broad Institute Genomics Platform"/>
            <consortium name="The Broad Institute Genome Sequencing Center for Infectious Disease"/>
            <person name="Wu L."/>
            <person name="Ma J."/>
        </authorList>
    </citation>
    <scope>NUCLEOTIDE SEQUENCE [LARGE SCALE GENOMIC DNA]</scope>
    <source>
        <strain evidence="2">CGMCC 1.13666</strain>
    </source>
</reference>
<comment type="caution">
    <text evidence="1">The sequence shown here is derived from an EMBL/GenBank/DDBJ whole genome shotgun (WGS) entry which is preliminary data.</text>
</comment>
<accession>A0ABW2EYH2</accession>
<dbReference type="Gene3D" id="3.30.50.20">
    <property type="entry name" value="prophage-derive protein ybcO"/>
    <property type="match status" value="1"/>
</dbReference>